<dbReference type="OrthoDB" id="669910at2759"/>
<protein>
    <recommendedName>
        <fullName evidence="2">Peptidase S1 domain-containing protein</fullName>
    </recommendedName>
</protein>
<dbReference type="InterPro" id="IPR009003">
    <property type="entry name" value="Peptidase_S1_PA"/>
</dbReference>
<sequence>MTKDSFTSEDGIDLSCSNCVVSKAGDGGPLFDGDGKFVGMNLVLGNTRGPFMQGSIVIEKLEQFENTIQLLASRISRVRRISAPRFKLLHGNQHSKQEDYLDSLGYPKRSISAVDCGMVLVNSFEETFGDTYDSSKGVWGALCETISKDLSQSVVSLASYNGETRFFACSGIITKWNGCTTILTSASLVRNRRDESKIHENLRIDVLLSDKQHTEGTLQHCHLHYNVAIVSFKANTSVAADIYSPRSYRYSGEVVASGVSLNQAC</sequence>
<gene>
    <name evidence="1" type="ORF">SETIT_5G004800v2</name>
</gene>
<reference evidence="1" key="2">
    <citation type="submission" date="2015-07" db="EMBL/GenBank/DDBJ databases">
        <authorList>
            <person name="Noorani M."/>
        </authorList>
    </citation>
    <scope>NUCLEOTIDE SEQUENCE</scope>
    <source>
        <strain evidence="1">Yugu1</strain>
    </source>
</reference>
<organism evidence="1">
    <name type="scientific">Setaria italica</name>
    <name type="common">Foxtail millet</name>
    <name type="synonym">Panicum italicum</name>
    <dbReference type="NCBI Taxonomy" id="4555"/>
    <lineage>
        <taxon>Eukaryota</taxon>
        <taxon>Viridiplantae</taxon>
        <taxon>Streptophyta</taxon>
        <taxon>Embryophyta</taxon>
        <taxon>Tracheophyta</taxon>
        <taxon>Spermatophyta</taxon>
        <taxon>Magnoliopsida</taxon>
        <taxon>Liliopsida</taxon>
        <taxon>Poales</taxon>
        <taxon>Poaceae</taxon>
        <taxon>PACMAD clade</taxon>
        <taxon>Panicoideae</taxon>
        <taxon>Panicodae</taxon>
        <taxon>Paniceae</taxon>
        <taxon>Cenchrinae</taxon>
        <taxon>Setaria</taxon>
    </lineage>
</organism>
<accession>A0A368R1K0</accession>
<reference evidence="1" key="1">
    <citation type="journal article" date="2012" name="Nat. Biotechnol.">
        <title>Reference genome sequence of the model plant Setaria.</title>
        <authorList>
            <person name="Bennetzen J.L."/>
            <person name="Schmutz J."/>
            <person name="Wang H."/>
            <person name="Percifield R."/>
            <person name="Hawkins J."/>
            <person name="Pontaroli A.C."/>
            <person name="Estep M."/>
            <person name="Feng L."/>
            <person name="Vaughn J.N."/>
            <person name="Grimwood J."/>
            <person name="Jenkins J."/>
            <person name="Barry K."/>
            <person name="Lindquist E."/>
            <person name="Hellsten U."/>
            <person name="Deshpande S."/>
            <person name="Wang X."/>
            <person name="Wu X."/>
            <person name="Mitros T."/>
            <person name="Triplett J."/>
            <person name="Yang X."/>
            <person name="Ye C.Y."/>
            <person name="Mauro-Herrera M."/>
            <person name="Wang L."/>
            <person name="Li P."/>
            <person name="Sharma M."/>
            <person name="Sharma R."/>
            <person name="Ronald P.C."/>
            <person name="Panaud O."/>
            <person name="Kellogg E.A."/>
            <person name="Brutnell T.P."/>
            <person name="Doust A.N."/>
            <person name="Tuskan G.A."/>
            <person name="Rokhsar D."/>
            <person name="Devos K.M."/>
        </authorList>
    </citation>
    <scope>NUCLEOTIDE SEQUENCE [LARGE SCALE GENOMIC DNA]</scope>
    <source>
        <strain evidence="1">Yugu1</strain>
    </source>
</reference>
<dbReference type="STRING" id="4555.A0A368R1K0"/>
<name>A0A368R1K0_SETIT</name>
<dbReference type="Gene3D" id="2.40.10.10">
    <property type="entry name" value="Trypsin-like serine proteases"/>
    <property type="match status" value="1"/>
</dbReference>
<dbReference type="InterPro" id="IPR043504">
    <property type="entry name" value="Peptidase_S1_PA_chymotrypsin"/>
</dbReference>
<evidence type="ECO:0008006" key="2">
    <source>
        <dbReference type="Google" id="ProtNLM"/>
    </source>
</evidence>
<dbReference type="EMBL" id="CM003532">
    <property type="protein sequence ID" value="RCV23420.1"/>
    <property type="molecule type" value="Genomic_DNA"/>
</dbReference>
<dbReference type="SUPFAM" id="SSF50494">
    <property type="entry name" value="Trypsin-like serine proteases"/>
    <property type="match status" value="1"/>
</dbReference>
<proteinExistence type="predicted"/>
<evidence type="ECO:0000313" key="1">
    <source>
        <dbReference type="EMBL" id="RCV23420.1"/>
    </source>
</evidence>
<dbReference type="AlphaFoldDB" id="A0A368R1K0"/>
<dbReference type="PANTHER" id="PTHR18868">
    <property type="entry name" value="OS07G0665300 PROTEIN-RELATED"/>
    <property type="match status" value="1"/>
</dbReference>